<dbReference type="PANTHER" id="PTHR46560:SF4">
    <property type="entry name" value="DUSKY"/>
    <property type="match status" value="1"/>
</dbReference>
<dbReference type="Pfam" id="PF00100">
    <property type="entry name" value="Zona_pellucida"/>
    <property type="match status" value="1"/>
</dbReference>
<keyword evidence="1" id="KW-1015">Disulfide bond</keyword>
<gene>
    <name evidence="5" type="ORF">CLODIP_2_CD07440</name>
</gene>
<reference evidence="5 6" key="1">
    <citation type="submission" date="2020-04" db="EMBL/GenBank/DDBJ databases">
        <authorList>
            <person name="Alioto T."/>
            <person name="Alioto T."/>
            <person name="Gomez Garrido J."/>
        </authorList>
    </citation>
    <scope>NUCLEOTIDE SEQUENCE [LARGE SCALE GENOMIC DNA]</scope>
</reference>
<dbReference type="Pfam" id="PF25057">
    <property type="entry name" value="CUT_N"/>
    <property type="match status" value="1"/>
</dbReference>
<evidence type="ECO:0000313" key="6">
    <source>
        <dbReference type="Proteomes" id="UP000494165"/>
    </source>
</evidence>
<dbReference type="Gene3D" id="2.60.40.4100">
    <property type="entry name" value="Zona pellucida, ZP-C domain"/>
    <property type="match status" value="1"/>
</dbReference>
<keyword evidence="6" id="KW-1185">Reference proteome</keyword>
<evidence type="ECO:0000256" key="2">
    <source>
        <dbReference type="SAM" id="MobiDB-lite"/>
    </source>
</evidence>
<feature type="domain" description="ZP" evidence="4">
    <location>
        <begin position="182"/>
        <end position="437"/>
    </location>
</feature>
<evidence type="ECO:0000313" key="5">
    <source>
        <dbReference type="EMBL" id="CAB3380668.1"/>
    </source>
</evidence>
<sequence length="566" mass="62392">MRTFQVFAISLALCAVTLAAPDAQNKRQALFVRQQRQQPTGYSLNKPSNPLVEEPEHDRQTRQAQSNLPLENVFRWFRGQFDDRSQTTSRKATRDSTQQGSADSPSREYLPLPVAAQDKPRPFQPQQRPTAVTSRPAVAVTSYPTTTERERENPFVDSDSSAATNDEDHHHHGAHIDNIDVVCAKDQMTIKLQFSGAFDGVIYSKGFYNQPNCRYLDANSGRSQTEFTVSLDSCGTQFVDEFSTGGQAYLENVLVLQNEPGIQEVWDTIRRVRCLWAGNIKEALSTSLNVDVLNQEVVTFSGDTATARLDIQVGRGPFAAPANGLVKIGETMTLVVTVDGDPDFDISVGECVAHAGDRDRGGPIVKLTDSDGCPLKTKLFPDAFQTTKDTQGTKASVLAFAYFQAFKFPDQMELNIECEVELCKTGCKICPRGKGAGRTKRAANSTDTTPSGSLTDPVRLIRKVHVVTDDDLALLEESALGTSSTVINVAARNYFLICILVRSNSIFNLSSRWNLRVQLCIHPRLNVPPHSAGQRFHDQRLLVAQDPKAKGLQRLITRGEACGKTN</sequence>
<feature type="region of interest" description="Disordered" evidence="2">
    <location>
        <begin position="82"/>
        <end position="172"/>
    </location>
</feature>
<evidence type="ECO:0000256" key="1">
    <source>
        <dbReference type="ARBA" id="ARBA00023157"/>
    </source>
</evidence>
<dbReference type="Proteomes" id="UP000494165">
    <property type="component" value="Unassembled WGS sequence"/>
</dbReference>
<feature type="chain" id="PRO_5035765352" description="ZP domain-containing protein" evidence="3">
    <location>
        <begin position="20"/>
        <end position="566"/>
    </location>
</feature>
<feature type="region of interest" description="Disordered" evidence="2">
    <location>
        <begin position="434"/>
        <end position="454"/>
    </location>
</feature>
<keyword evidence="3" id="KW-0732">Signal</keyword>
<evidence type="ECO:0000259" key="4">
    <source>
        <dbReference type="PROSITE" id="PS51034"/>
    </source>
</evidence>
<feature type="region of interest" description="Disordered" evidence="2">
    <location>
        <begin position="34"/>
        <end position="69"/>
    </location>
</feature>
<accession>A0A8S1DDY7</accession>
<dbReference type="InterPro" id="IPR055355">
    <property type="entry name" value="ZP-C"/>
</dbReference>
<dbReference type="InterPro" id="IPR001507">
    <property type="entry name" value="ZP_dom"/>
</dbReference>
<feature type="compositionally biased region" description="Polar residues" evidence="2">
    <location>
        <begin position="86"/>
        <end position="104"/>
    </location>
</feature>
<dbReference type="SMART" id="SM00241">
    <property type="entry name" value="ZP"/>
    <property type="match status" value="1"/>
</dbReference>
<dbReference type="InterPro" id="IPR056953">
    <property type="entry name" value="CUT_N"/>
</dbReference>
<feature type="compositionally biased region" description="Polar residues" evidence="2">
    <location>
        <begin position="124"/>
        <end position="133"/>
    </location>
</feature>
<evidence type="ECO:0000256" key="3">
    <source>
        <dbReference type="SAM" id="SignalP"/>
    </source>
</evidence>
<organism evidence="5 6">
    <name type="scientific">Cloeon dipterum</name>
    <dbReference type="NCBI Taxonomy" id="197152"/>
    <lineage>
        <taxon>Eukaryota</taxon>
        <taxon>Metazoa</taxon>
        <taxon>Ecdysozoa</taxon>
        <taxon>Arthropoda</taxon>
        <taxon>Hexapoda</taxon>
        <taxon>Insecta</taxon>
        <taxon>Pterygota</taxon>
        <taxon>Palaeoptera</taxon>
        <taxon>Ephemeroptera</taxon>
        <taxon>Pisciforma</taxon>
        <taxon>Baetidae</taxon>
        <taxon>Cloeon</taxon>
    </lineage>
</organism>
<dbReference type="AlphaFoldDB" id="A0A8S1DDY7"/>
<protein>
    <recommendedName>
        <fullName evidence="4">ZP domain-containing protein</fullName>
    </recommendedName>
</protein>
<dbReference type="EMBL" id="CADEPI010000214">
    <property type="protein sequence ID" value="CAB3380668.1"/>
    <property type="molecule type" value="Genomic_DNA"/>
</dbReference>
<feature type="compositionally biased region" description="Polar residues" evidence="2">
    <location>
        <begin position="442"/>
        <end position="454"/>
    </location>
</feature>
<dbReference type="InterPro" id="IPR042235">
    <property type="entry name" value="ZP-C_dom"/>
</dbReference>
<name>A0A8S1DDY7_9INSE</name>
<dbReference type="PROSITE" id="PS51034">
    <property type="entry name" value="ZP_2"/>
    <property type="match status" value="1"/>
</dbReference>
<feature type="signal peptide" evidence="3">
    <location>
        <begin position="1"/>
        <end position="19"/>
    </location>
</feature>
<comment type="caution">
    <text evidence="5">The sequence shown here is derived from an EMBL/GenBank/DDBJ whole genome shotgun (WGS) entry which is preliminary data.</text>
</comment>
<feature type="compositionally biased region" description="Polar residues" evidence="2">
    <location>
        <begin position="34"/>
        <end position="48"/>
    </location>
</feature>
<dbReference type="PANTHER" id="PTHR46560">
    <property type="entry name" value="CYPHER, ISOFORM B"/>
    <property type="match status" value="1"/>
</dbReference>
<dbReference type="OrthoDB" id="10068552at2759"/>
<proteinExistence type="predicted"/>